<dbReference type="InterPro" id="IPR024311">
    <property type="entry name" value="Lipocalin-like"/>
</dbReference>
<reference evidence="3" key="1">
    <citation type="journal article" date="2021" name="ISME J.">
        <title>Evolutionary origin and ecological implication of a unique nif island in free-living Bradyrhizobium lineages.</title>
        <authorList>
            <person name="Tao J."/>
        </authorList>
    </citation>
    <scope>NUCLEOTIDE SEQUENCE [LARGE SCALE GENOMIC DNA]</scope>
    <source>
        <strain evidence="3">SZCCT0434</strain>
    </source>
</reference>
<accession>A0ABS5FR40</accession>
<dbReference type="EMBL" id="JAFCJH010000036">
    <property type="protein sequence ID" value="MBR0799279.1"/>
    <property type="molecule type" value="Genomic_DNA"/>
</dbReference>
<protein>
    <submittedName>
        <fullName evidence="2">Lipocalin-like domain-containing protein</fullName>
    </submittedName>
</protein>
<organism evidence="2 3">
    <name type="scientific">Bradyrhizobium jicamae</name>
    <dbReference type="NCBI Taxonomy" id="280332"/>
    <lineage>
        <taxon>Bacteria</taxon>
        <taxon>Pseudomonadati</taxon>
        <taxon>Pseudomonadota</taxon>
        <taxon>Alphaproteobacteria</taxon>
        <taxon>Hyphomicrobiales</taxon>
        <taxon>Nitrobacteraceae</taxon>
        <taxon>Bradyrhizobium</taxon>
    </lineage>
</organism>
<dbReference type="Proteomes" id="UP001315278">
    <property type="component" value="Unassembled WGS sequence"/>
</dbReference>
<proteinExistence type="predicted"/>
<evidence type="ECO:0000313" key="3">
    <source>
        <dbReference type="Proteomes" id="UP001315278"/>
    </source>
</evidence>
<comment type="caution">
    <text evidence="2">The sequence shown here is derived from an EMBL/GenBank/DDBJ whole genome shotgun (WGS) entry which is preliminary data.</text>
</comment>
<evidence type="ECO:0000259" key="1">
    <source>
        <dbReference type="Pfam" id="PF13924"/>
    </source>
</evidence>
<dbReference type="Pfam" id="PF13924">
    <property type="entry name" value="Lipocalin_5"/>
    <property type="match status" value="1"/>
</dbReference>
<name>A0ABS5FR40_9BRAD</name>
<evidence type="ECO:0000313" key="2">
    <source>
        <dbReference type="EMBL" id="MBR0799279.1"/>
    </source>
</evidence>
<sequence length="154" mass="17313">MIALYLLLLAEPSHADDRDKLLGTWKLLSAVHEDVATKERKEVYGEHPNGYIVFTPEGRAFVILTADGRKVPQTEQERAAALISMSAYTGKYRLEGDKFITKVDVASNEAWRGTDQARFYRIDGDKLYIETAPFSAPTFGGSMVRGILVWERTN</sequence>
<keyword evidence="3" id="KW-1185">Reference proteome</keyword>
<gene>
    <name evidence="2" type="ORF">JQ615_28210</name>
</gene>
<feature type="domain" description="Lipocalin-like" evidence="1">
    <location>
        <begin position="23"/>
        <end position="152"/>
    </location>
</feature>